<dbReference type="EMBL" id="JARKIB010000087">
    <property type="protein sequence ID" value="KAJ7744402.1"/>
    <property type="molecule type" value="Genomic_DNA"/>
</dbReference>
<comment type="caution">
    <text evidence="1">The sequence shown here is derived from an EMBL/GenBank/DDBJ whole genome shotgun (WGS) entry which is preliminary data.</text>
</comment>
<dbReference type="AlphaFoldDB" id="A0AAD7IJ71"/>
<feature type="non-terminal residue" evidence="1">
    <location>
        <position position="206"/>
    </location>
</feature>
<gene>
    <name evidence="1" type="ORF">B0H16DRAFT_1233936</name>
</gene>
<proteinExistence type="predicted"/>
<feature type="non-terminal residue" evidence="1">
    <location>
        <position position="1"/>
    </location>
</feature>
<organism evidence="1 2">
    <name type="scientific">Mycena metata</name>
    <dbReference type="NCBI Taxonomy" id="1033252"/>
    <lineage>
        <taxon>Eukaryota</taxon>
        <taxon>Fungi</taxon>
        <taxon>Dikarya</taxon>
        <taxon>Basidiomycota</taxon>
        <taxon>Agaricomycotina</taxon>
        <taxon>Agaricomycetes</taxon>
        <taxon>Agaricomycetidae</taxon>
        <taxon>Agaricales</taxon>
        <taxon>Marasmiineae</taxon>
        <taxon>Mycenaceae</taxon>
        <taxon>Mycena</taxon>
    </lineage>
</organism>
<reference evidence="1" key="1">
    <citation type="submission" date="2023-03" db="EMBL/GenBank/DDBJ databases">
        <title>Massive genome expansion in bonnet fungi (Mycena s.s.) driven by repeated elements and novel gene families across ecological guilds.</title>
        <authorList>
            <consortium name="Lawrence Berkeley National Laboratory"/>
            <person name="Harder C.B."/>
            <person name="Miyauchi S."/>
            <person name="Viragh M."/>
            <person name="Kuo A."/>
            <person name="Thoen E."/>
            <person name="Andreopoulos B."/>
            <person name="Lu D."/>
            <person name="Skrede I."/>
            <person name="Drula E."/>
            <person name="Henrissat B."/>
            <person name="Morin E."/>
            <person name="Kohler A."/>
            <person name="Barry K."/>
            <person name="LaButti K."/>
            <person name="Morin E."/>
            <person name="Salamov A."/>
            <person name="Lipzen A."/>
            <person name="Mereny Z."/>
            <person name="Hegedus B."/>
            <person name="Baldrian P."/>
            <person name="Stursova M."/>
            <person name="Weitz H."/>
            <person name="Taylor A."/>
            <person name="Grigoriev I.V."/>
            <person name="Nagy L.G."/>
            <person name="Martin F."/>
            <person name="Kauserud H."/>
        </authorList>
    </citation>
    <scope>NUCLEOTIDE SEQUENCE</scope>
    <source>
        <strain evidence="1">CBHHK182m</strain>
    </source>
</reference>
<protein>
    <submittedName>
        <fullName evidence="1">Uncharacterized protein</fullName>
    </submittedName>
</protein>
<dbReference type="Proteomes" id="UP001215598">
    <property type="component" value="Unassembled WGS sequence"/>
</dbReference>
<evidence type="ECO:0000313" key="1">
    <source>
        <dbReference type="EMBL" id="KAJ7744402.1"/>
    </source>
</evidence>
<sequence length="206" mass="22913">CFVCEAENDLHGIKGSDSHMCLKCTPPIALEVTRPQTVLTHMGAHILYDSRVDWSTQPCGFCGRPLLQYGFPFPLCHFVLKKTADGMTVKLDASKGCPNFVKKFSYNVAVKSTANSPCSNISLPCPECGPKDPSIWCYNLKEHFIRYHPHTPLSKHRNLWELTASETTAMRKVWEKLQAPPKKKTTAKKAKATLAISAAHSSRLAL</sequence>
<accession>A0AAD7IJ71</accession>
<evidence type="ECO:0000313" key="2">
    <source>
        <dbReference type="Proteomes" id="UP001215598"/>
    </source>
</evidence>
<keyword evidence="2" id="KW-1185">Reference proteome</keyword>
<name>A0AAD7IJ71_9AGAR</name>